<protein>
    <submittedName>
        <fullName evidence="3">Uncharacterized protein</fullName>
    </submittedName>
</protein>
<dbReference type="OrthoDB" id="447743at2759"/>
<sequence>MHQRSCQVLHGLNNELCADLEEQIADNPENIITDDHPPTTQSTLDSEEITPDLKKGINLPKKDSEWETANDYFKFAIPFNGPIISQDFNSSIRHLNDTIYNYFIDNFGNVETATDEKLVAKYKDHSIKDLKKALSNLKSTNSEVAEIKYVSRILRNKLRNHGGIQTNSNRDNSFNHDKYMERNFWGYVKNVLNKEDAVFPSFSMTECAAYFTKTLAAVHPGKLFHIPSWIPRLSDPQVEFDLDPPPYQQVTAVIRKMKASGSPCPLDQISVICFKRCPYLRTYLTELIRAVWLSGSIPKHNIQKGFTPNLSGTMEHTAQMANIINKARIKQRSLVITLLDLKNPFGEVHHNLIQSVLGYHHIPNHMNNLIKSLYTDFKTSVITSQFRTHFIPVGRGVLLSPLLFNMCFNTYIQHIKAEKYRQFGFSLQLLNPIHWFQFADDAAVITSQESENQHLLNRFSIWCQWSNMVVRVDKCSTFGIKKVLSKSAQYLPKLLINKDLIPTIKTGESFEYLGRHFDFNMTNEKHKSEVISLIDELMSEIDLKPLHPKNKILLYSRYILSKLSWHFTVATISKTWVVENIDFSVNKYIQKWLEVPISGTLSNVFLTRNKFGLNILPASVKFIQCQTILRNALKTSPNYSINELWKSTNNHTNIQYDSYNSTKEVLKTFHSQQENKLRNRLKCQGSFFENVSKFSLSQLNAIWSISQSKLPKNIFNFTIRYINNTLPTRKNLSRWGISSSSDCSFCLHPESLLHVVAGCQHYLERFTWRHNCILNFLAKTFQNLNECKLHVDLPGFESPSIITGDEYRPDLLVSTSDKHLYVVELTVGFESNLTNNVNRKKAKYKNLIRELDQNFTSVKFINLSVSSLGVFDKECHTFVKMLNELGLDNQHQQYCIRKIISIAIRSTYYIFCCRNKEWTNPELMDI</sequence>
<dbReference type="InterPro" id="IPR043502">
    <property type="entry name" value="DNA/RNA_pol_sf"/>
</dbReference>
<evidence type="ECO:0000313" key="3">
    <source>
        <dbReference type="EMBL" id="CAB4016343.1"/>
    </source>
</evidence>
<feature type="domain" description="Reverse transcriptase" evidence="1">
    <location>
        <begin position="305"/>
        <end position="514"/>
    </location>
</feature>
<gene>
    <name evidence="3" type="ORF">PACLA_8A003870</name>
</gene>
<accession>A0A6S7IGS2</accession>
<dbReference type="Pfam" id="PF00078">
    <property type="entry name" value="RVT_1"/>
    <property type="match status" value="1"/>
</dbReference>
<evidence type="ECO:0000313" key="4">
    <source>
        <dbReference type="Proteomes" id="UP001152795"/>
    </source>
</evidence>
<dbReference type="Proteomes" id="UP001152795">
    <property type="component" value="Unassembled WGS sequence"/>
</dbReference>
<dbReference type="InterPro" id="IPR000477">
    <property type="entry name" value="RT_dom"/>
</dbReference>
<dbReference type="PANTHER" id="PTHR19446">
    <property type="entry name" value="REVERSE TRANSCRIPTASES"/>
    <property type="match status" value="1"/>
</dbReference>
<organism evidence="3 4">
    <name type="scientific">Paramuricea clavata</name>
    <name type="common">Red gorgonian</name>
    <name type="synonym">Violescent sea-whip</name>
    <dbReference type="NCBI Taxonomy" id="317549"/>
    <lineage>
        <taxon>Eukaryota</taxon>
        <taxon>Metazoa</taxon>
        <taxon>Cnidaria</taxon>
        <taxon>Anthozoa</taxon>
        <taxon>Octocorallia</taxon>
        <taxon>Malacalcyonacea</taxon>
        <taxon>Plexauridae</taxon>
        <taxon>Paramuricea</taxon>
    </lineage>
</organism>
<evidence type="ECO:0000259" key="1">
    <source>
        <dbReference type="Pfam" id="PF00078"/>
    </source>
</evidence>
<dbReference type="EMBL" id="CACRXK020009079">
    <property type="protein sequence ID" value="CAB4016343.1"/>
    <property type="molecule type" value="Genomic_DNA"/>
</dbReference>
<dbReference type="InterPro" id="IPR026960">
    <property type="entry name" value="RVT-Znf"/>
</dbReference>
<dbReference type="Pfam" id="PF13966">
    <property type="entry name" value="zf-RVT"/>
    <property type="match status" value="1"/>
</dbReference>
<evidence type="ECO:0000259" key="2">
    <source>
        <dbReference type="Pfam" id="PF13966"/>
    </source>
</evidence>
<dbReference type="AlphaFoldDB" id="A0A6S7IGS2"/>
<name>A0A6S7IGS2_PARCT</name>
<dbReference type="SUPFAM" id="SSF56672">
    <property type="entry name" value="DNA/RNA polymerases"/>
    <property type="match status" value="1"/>
</dbReference>
<proteinExistence type="predicted"/>
<comment type="caution">
    <text evidence="3">The sequence shown here is derived from an EMBL/GenBank/DDBJ whole genome shotgun (WGS) entry which is preliminary data.</text>
</comment>
<keyword evidence="4" id="KW-1185">Reference proteome</keyword>
<feature type="domain" description="Reverse transcriptase zinc-binding" evidence="2">
    <location>
        <begin position="698"/>
        <end position="762"/>
    </location>
</feature>
<reference evidence="3" key="1">
    <citation type="submission" date="2020-04" db="EMBL/GenBank/DDBJ databases">
        <authorList>
            <person name="Alioto T."/>
            <person name="Alioto T."/>
            <person name="Gomez Garrido J."/>
        </authorList>
    </citation>
    <scope>NUCLEOTIDE SEQUENCE</scope>
    <source>
        <strain evidence="3">A484AB</strain>
    </source>
</reference>